<comment type="caution">
    <text evidence="12">The sequence shown here is derived from an EMBL/GenBank/DDBJ whole genome shotgun (WGS) entry which is preliminary data.</text>
</comment>
<feature type="transmembrane region" description="Helical" evidence="10">
    <location>
        <begin position="325"/>
        <end position="344"/>
    </location>
</feature>
<dbReference type="EMBL" id="SGXD01000001">
    <property type="protein sequence ID" value="RZS91254.1"/>
    <property type="molecule type" value="Genomic_DNA"/>
</dbReference>
<dbReference type="PROSITE" id="PS50011">
    <property type="entry name" value="PROTEIN_KINASE_DOM"/>
    <property type="match status" value="1"/>
</dbReference>
<dbReference type="CDD" id="cd14014">
    <property type="entry name" value="STKc_PknB_like"/>
    <property type="match status" value="1"/>
</dbReference>
<dbReference type="FunFam" id="1.10.510.10:FF:000021">
    <property type="entry name" value="Serine/threonine protein kinase"/>
    <property type="match status" value="1"/>
</dbReference>
<sequence length="468" mass="47646">MQAGDVLGERYRLVDLLARGGMGEVWRAVDERLGREVAVKVLHAAYAGDSAFHDRFRAEARNTAAFTHPGVAQVYDFGGSDASPWLVMELVPGQPLSALLDRGPIGVPATLDVLAQTARALQAAHAAGVVHRDVKPGNLLLTPDGVVKVTDFGIARAADALPLTATGTVMGSAPYLSPEQAHGRTATAASDVYALGVLAYECLAGHRPFIGETAVDVAAAHAADPPPPLPLTVPQPLKDLVLAMLAKDPADRPDDRAVAERAEALRGSTPGLAAGFPVEGATEVVLPLSDPAPTRSQPVRAATPAPQDALRPFTPPRRRRRLGPALLVAVVVLALAAAGAYALGSTLTGGSGSAVPHSSSRASRSASASASASTSASASATPSSTPEDSGAASQPAAGGALDPQTLVGQPDSAAFPALKAAGYSYKRLHKALDDAHPACSVASVEVTGRQAKVTVWWPAGGGATCAKL</sequence>
<keyword evidence="3" id="KW-0808">Transferase</keyword>
<evidence type="ECO:0000259" key="11">
    <source>
        <dbReference type="PROSITE" id="PS50011"/>
    </source>
</evidence>
<dbReference type="Gene3D" id="3.30.200.20">
    <property type="entry name" value="Phosphorylase Kinase, domain 1"/>
    <property type="match status" value="1"/>
</dbReference>
<evidence type="ECO:0000256" key="7">
    <source>
        <dbReference type="ARBA" id="ARBA00047899"/>
    </source>
</evidence>
<keyword evidence="10" id="KW-0812">Transmembrane</keyword>
<keyword evidence="5 12" id="KW-0418">Kinase</keyword>
<dbReference type="GO" id="GO:0004674">
    <property type="term" value="F:protein serine/threonine kinase activity"/>
    <property type="evidence" value="ECO:0007669"/>
    <property type="project" value="UniProtKB-KW"/>
</dbReference>
<evidence type="ECO:0000256" key="5">
    <source>
        <dbReference type="ARBA" id="ARBA00022777"/>
    </source>
</evidence>
<evidence type="ECO:0000256" key="1">
    <source>
        <dbReference type="ARBA" id="ARBA00012513"/>
    </source>
</evidence>
<dbReference type="GO" id="GO:0045717">
    <property type="term" value="P:negative regulation of fatty acid biosynthetic process"/>
    <property type="evidence" value="ECO:0007669"/>
    <property type="project" value="UniProtKB-ARBA"/>
</dbReference>
<dbReference type="FunFam" id="3.30.200.20:FF:000035">
    <property type="entry name" value="Serine/threonine protein kinase Stk1"/>
    <property type="match status" value="1"/>
</dbReference>
<dbReference type="GO" id="GO:0005524">
    <property type="term" value="F:ATP binding"/>
    <property type="evidence" value="ECO:0007669"/>
    <property type="project" value="UniProtKB-KW"/>
</dbReference>
<protein>
    <recommendedName>
        <fullName evidence="1">non-specific serine/threonine protein kinase</fullName>
        <ecNumber evidence="1">2.7.11.1</ecNumber>
    </recommendedName>
</protein>
<dbReference type="Pfam" id="PF00069">
    <property type="entry name" value="Pkinase"/>
    <property type="match status" value="1"/>
</dbReference>
<reference evidence="12 13" key="1">
    <citation type="submission" date="2019-02" db="EMBL/GenBank/DDBJ databases">
        <title>Genomic Encyclopedia of Type Strains, Phase IV (KMG-IV): sequencing the most valuable type-strain genomes for metagenomic binning, comparative biology and taxonomic classification.</title>
        <authorList>
            <person name="Goeker M."/>
        </authorList>
    </citation>
    <scope>NUCLEOTIDE SEQUENCE [LARGE SCALE GENOMIC DNA]</scope>
    <source>
        <strain evidence="12 13">DSM 45622</strain>
    </source>
</reference>
<feature type="region of interest" description="Disordered" evidence="9">
    <location>
        <begin position="288"/>
        <end position="318"/>
    </location>
</feature>
<dbReference type="PANTHER" id="PTHR43289">
    <property type="entry name" value="MITOGEN-ACTIVATED PROTEIN KINASE KINASE KINASE 20-RELATED"/>
    <property type="match status" value="1"/>
</dbReference>
<dbReference type="InterPro" id="IPR011009">
    <property type="entry name" value="Kinase-like_dom_sf"/>
</dbReference>
<evidence type="ECO:0000313" key="13">
    <source>
        <dbReference type="Proteomes" id="UP000293638"/>
    </source>
</evidence>
<keyword evidence="13" id="KW-1185">Reference proteome</keyword>
<evidence type="ECO:0000256" key="9">
    <source>
        <dbReference type="SAM" id="MobiDB-lite"/>
    </source>
</evidence>
<evidence type="ECO:0000256" key="6">
    <source>
        <dbReference type="ARBA" id="ARBA00022840"/>
    </source>
</evidence>
<dbReference type="SMART" id="SM00220">
    <property type="entry name" value="S_TKc"/>
    <property type="match status" value="1"/>
</dbReference>
<evidence type="ECO:0000313" key="12">
    <source>
        <dbReference type="EMBL" id="RZS91254.1"/>
    </source>
</evidence>
<comment type="catalytic activity">
    <reaction evidence="7">
        <text>L-threonyl-[protein] + ATP = O-phospho-L-threonyl-[protein] + ADP + H(+)</text>
        <dbReference type="Rhea" id="RHEA:46608"/>
        <dbReference type="Rhea" id="RHEA-COMP:11060"/>
        <dbReference type="Rhea" id="RHEA-COMP:11605"/>
        <dbReference type="ChEBI" id="CHEBI:15378"/>
        <dbReference type="ChEBI" id="CHEBI:30013"/>
        <dbReference type="ChEBI" id="CHEBI:30616"/>
        <dbReference type="ChEBI" id="CHEBI:61977"/>
        <dbReference type="ChEBI" id="CHEBI:456216"/>
        <dbReference type="EC" id="2.7.11.1"/>
    </reaction>
</comment>
<keyword evidence="2" id="KW-0723">Serine/threonine-protein kinase</keyword>
<dbReference type="Gene3D" id="1.10.510.10">
    <property type="entry name" value="Transferase(Phosphotransferase) domain 1"/>
    <property type="match status" value="1"/>
</dbReference>
<keyword evidence="6" id="KW-0067">ATP-binding</keyword>
<evidence type="ECO:0000256" key="10">
    <source>
        <dbReference type="SAM" id="Phobius"/>
    </source>
</evidence>
<keyword evidence="10" id="KW-0472">Membrane</keyword>
<feature type="region of interest" description="Disordered" evidence="9">
    <location>
        <begin position="348"/>
        <end position="405"/>
    </location>
</feature>
<keyword evidence="4" id="KW-0547">Nucleotide-binding</keyword>
<dbReference type="Proteomes" id="UP000293638">
    <property type="component" value="Unassembled WGS sequence"/>
</dbReference>
<dbReference type="AlphaFoldDB" id="A0A4Q7NVS9"/>
<name>A0A4Q7NVS9_9ACTN</name>
<feature type="domain" description="Protein kinase" evidence="11">
    <location>
        <begin position="11"/>
        <end position="265"/>
    </location>
</feature>
<feature type="compositionally biased region" description="Low complexity" evidence="9">
    <location>
        <begin position="358"/>
        <end position="400"/>
    </location>
</feature>
<accession>A0A4Q7NVS9</accession>
<keyword evidence="10" id="KW-1133">Transmembrane helix</keyword>
<evidence type="ECO:0000256" key="3">
    <source>
        <dbReference type="ARBA" id="ARBA00022679"/>
    </source>
</evidence>
<dbReference type="SUPFAM" id="SSF56112">
    <property type="entry name" value="Protein kinase-like (PK-like)"/>
    <property type="match status" value="1"/>
</dbReference>
<evidence type="ECO:0000256" key="2">
    <source>
        <dbReference type="ARBA" id="ARBA00022527"/>
    </source>
</evidence>
<dbReference type="InterPro" id="IPR000719">
    <property type="entry name" value="Prot_kinase_dom"/>
</dbReference>
<dbReference type="InterPro" id="IPR008271">
    <property type="entry name" value="Ser/Thr_kinase_AS"/>
</dbReference>
<evidence type="ECO:0000256" key="8">
    <source>
        <dbReference type="ARBA" id="ARBA00048679"/>
    </source>
</evidence>
<dbReference type="PROSITE" id="PS00108">
    <property type="entry name" value="PROTEIN_KINASE_ST"/>
    <property type="match status" value="1"/>
</dbReference>
<dbReference type="EC" id="2.7.11.1" evidence="1"/>
<gene>
    <name evidence="12" type="ORF">EV189_0490</name>
</gene>
<comment type="catalytic activity">
    <reaction evidence="8">
        <text>L-seryl-[protein] + ATP = O-phospho-L-seryl-[protein] + ADP + H(+)</text>
        <dbReference type="Rhea" id="RHEA:17989"/>
        <dbReference type="Rhea" id="RHEA-COMP:9863"/>
        <dbReference type="Rhea" id="RHEA-COMP:11604"/>
        <dbReference type="ChEBI" id="CHEBI:15378"/>
        <dbReference type="ChEBI" id="CHEBI:29999"/>
        <dbReference type="ChEBI" id="CHEBI:30616"/>
        <dbReference type="ChEBI" id="CHEBI:83421"/>
        <dbReference type="ChEBI" id="CHEBI:456216"/>
        <dbReference type="EC" id="2.7.11.1"/>
    </reaction>
</comment>
<dbReference type="RefSeq" id="WP_231115993.1">
    <property type="nucleotide sequence ID" value="NZ_SGXD01000001.1"/>
</dbReference>
<proteinExistence type="predicted"/>
<evidence type="ECO:0000256" key="4">
    <source>
        <dbReference type="ARBA" id="ARBA00022741"/>
    </source>
</evidence>
<organism evidence="12 13">
    <name type="scientific">Motilibacter rhizosphaerae</name>
    <dbReference type="NCBI Taxonomy" id="598652"/>
    <lineage>
        <taxon>Bacteria</taxon>
        <taxon>Bacillati</taxon>
        <taxon>Actinomycetota</taxon>
        <taxon>Actinomycetes</taxon>
        <taxon>Motilibacterales</taxon>
        <taxon>Motilibacteraceae</taxon>
        <taxon>Motilibacter</taxon>
    </lineage>
</organism>
<dbReference type="PANTHER" id="PTHR43289:SF6">
    <property type="entry name" value="SERINE_THREONINE-PROTEIN KINASE NEKL-3"/>
    <property type="match status" value="1"/>
</dbReference>